<feature type="region of interest" description="Disordered" evidence="1">
    <location>
        <begin position="47"/>
        <end position="82"/>
    </location>
</feature>
<gene>
    <name evidence="2" type="ORF">CWB74_13715</name>
</gene>
<feature type="compositionally biased region" description="Basic and acidic residues" evidence="1">
    <location>
        <begin position="47"/>
        <end position="57"/>
    </location>
</feature>
<dbReference type="AlphaFoldDB" id="A0AAQ2IS45"/>
<name>A0AAQ2IS45_PSEO7</name>
<dbReference type="Proteomes" id="UP000305423">
    <property type="component" value="Unassembled WGS sequence"/>
</dbReference>
<reference evidence="2 3" key="1">
    <citation type="submission" date="2017-12" db="EMBL/GenBank/DDBJ databases">
        <authorList>
            <person name="Paulsen S."/>
            <person name="Gram L.K."/>
        </authorList>
    </citation>
    <scope>NUCLEOTIDE SEQUENCE [LARGE SCALE GENOMIC DNA]</scope>
    <source>
        <strain evidence="2 3">S1607</strain>
    </source>
</reference>
<feature type="compositionally biased region" description="Basic and acidic residues" evidence="1">
    <location>
        <begin position="67"/>
        <end position="82"/>
    </location>
</feature>
<reference evidence="3" key="2">
    <citation type="submission" date="2019-06" db="EMBL/GenBank/DDBJ databases">
        <title>Co-occurence of chitin degradation, pigmentation and bioactivity in marine Pseudoalteromonas.</title>
        <authorList>
            <person name="Sonnenschein E.C."/>
            <person name="Bech P.K."/>
        </authorList>
    </citation>
    <scope>NUCLEOTIDE SEQUENCE [LARGE SCALE GENOMIC DNA]</scope>
    <source>
        <strain evidence="3">S1607</strain>
    </source>
</reference>
<protein>
    <submittedName>
        <fullName evidence="2">Uncharacterized protein</fullName>
    </submittedName>
</protein>
<dbReference type="RefSeq" id="WP_138527066.1">
    <property type="nucleotide sequence ID" value="NZ_PNED01000037.1"/>
</dbReference>
<accession>A0AAQ2IS45</accession>
<evidence type="ECO:0000313" key="3">
    <source>
        <dbReference type="Proteomes" id="UP000305423"/>
    </source>
</evidence>
<evidence type="ECO:0000256" key="1">
    <source>
        <dbReference type="SAM" id="MobiDB-lite"/>
    </source>
</evidence>
<proteinExistence type="predicted"/>
<organism evidence="2 3">
    <name type="scientific">Pseudoalteromonas piscicida</name>
    <dbReference type="NCBI Taxonomy" id="43662"/>
    <lineage>
        <taxon>Bacteria</taxon>
        <taxon>Pseudomonadati</taxon>
        <taxon>Pseudomonadota</taxon>
        <taxon>Gammaproteobacteria</taxon>
        <taxon>Alteromonadales</taxon>
        <taxon>Pseudoalteromonadaceae</taxon>
        <taxon>Pseudoalteromonas</taxon>
    </lineage>
</organism>
<dbReference type="EMBL" id="PNEL01000032">
    <property type="protein sequence ID" value="TMN76249.1"/>
    <property type="molecule type" value="Genomic_DNA"/>
</dbReference>
<sequence>MDAFKPFLGPIVRLDVTHKSAFHIAGVQHYKIEKVKKDLKTEIELKRQAAEHDKIKESEDEEDEEEEKSHEEHKGENLDTWA</sequence>
<comment type="caution">
    <text evidence="2">The sequence shown here is derived from an EMBL/GenBank/DDBJ whole genome shotgun (WGS) entry which is preliminary data.</text>
</comment>
<evidence type="ECO:0000313" key="2">
    <source>
        <dbReference type="EMBL" id="TMN76249.1"/>
    </source>
</evidence>